<sequence>RRTPPSFNRSSCQTSQRSRHSSRNRITPHPVQDDQSQFVKMAGLKHYKMSMDPAIQKLGNMTTNRHKYFRFNPRTARLTIVYAMVVPAIFGVLAYQTDGRWDLRAKRRGDVISEY</sequence>
<reference evidence="3 4" key="1">
    <citation type="submission" date="2023-01" db="EMBL/GenBank/DDBJ databases">
        <title>Analysis of 21 Apiospora genomes using comparative genomics revels a genus with tremendous synthesis potential of carbohydrate active enzymes and secondary metabolites.</title>
        <authorList>
            <person name="Sorensen T."/>
        </authorList>
    </citation>
    <scope>NUCLEOTIDE SEQUENCE [LARGE SCALE GENOMIC DNA]</scope>
    <source>
        <strain evidence="3 4">CBS 117206</strain>
    </source>
</reference>
<keyword evidence="4" id="KW-1185">Reference proteome</keyword>
<dbReference type="PANTHER" id="PTHR39476">
    <property type="entry name" value="NADH:UBIQUINONE OXIDOREDUCTASE 6.6KD SUBUNIT"/>
    <property type="match status" value="1"/>
</dbReference>
<feature type="compositionally biased region" description="Polar residues" evidence="1">
    <location>
        <begin position="1"/>
        <end position="16"/>
    </location>
</feature>
<evidence type="ECO:0000256" key="2">
    <source>
        <dbReference type="SAM" id="Phobius"/>
    </source>
</evidence>
<feature type="transmembrane region" description="Helical" evidence="2">
    <location>
        <begin position="75"/>
        <end position="95"/>
    </location>
</feature>
<evidence type="ECO:0008006" key="5">
    <source>
        <dbReference type="Google" id="ProtNLM"/>
    </source>
</evidence>
<keyword evidence="2" id="KW-1133">Transmembrane helix</keyword>
<feature type="non-terminal residue" evidence="3">
    <location>
        <position position="1"/>
    </location>
</feature>
<gene>
    <name evidence="3" type="ORF">PG999_010997</name>
</gene>
<evidence type="ECO:0000313" key="3">
    <source>
        <dbReference type="EMBL" id="KAK8100623.1"/>
    </source>
</evidence>
<feature type="region of interest" description="Disordered" evidence="1">
    <location>
        <begin position="1"/>
        <end position="35"/>
    </location>
</feature>
<keyword evidence="2" id="KW-0812">Transmembrane</keyword>
<dbReference type="EMBL" id="JAQQWP010000009">
    <property type="protein sequence ID" value="KAK8100623.1"/>
    <property type="molecule type" value="Genomic_DNA"/>
</dbReference>
<protein>
    <recommendedName>
        <fullName evidence="5">Complex I-B15</fullName>
    </recommendedName>
</protein>
<evidence type="ECO:0000256" key="1">
    <source>
        <dbReference type="SAM" id="MobiDB-lite"/>
    </source>
</evidence>
<accession>A0AAW0QBQ2</accession>
<evidence type="ECO:0000313" key="4">
    <source>
        <dbReference type="Proteomes" id="UP001392437"/>
    </source>
</evidence>
<name>A0AAW0QBQ2_9PEZI</name>
<proteinExistence type="predicted"/>
<organism evidence="3 4">
    <name type="scientific">Apiospora kogelbergensis</name>
    <dbReference type="NCBI Taxonomy" id="1337665"/>
    <lineage>
        <taxon>Eukaryota</taxon>
        <taxon>Fungi</taxon>
        <taxon>Dikarya</taxon>
        <taxon>Ascomycota</taxon>
        <taxon>Pezizomycotina</taxon>
        <taxon>Sordariomycetes</taxon>
        <taxon>Xylariomycetidae</taxon>
        <taxon>Amphisphaeriales</taxon>
        <taxon>Apiosporaceae</taxon>
        <taxon>Apiospora</taxon>
    </lineage>
</organism>
<dbReference type="AlphaFoldDB" id="A0AAW0QBQ2"/>
<dbReference type="PANTHER" id="PTHR39476:SF1">
    <property type="entry name" value="NADH DEHYDROGENASE [UBIQUINONE] 1 BETA SUBCOMPLEX SUBUNIT 4"/>
    <property type="match status" value="1"/>
</dbReference>
<keyword evidence="2" id="KW-0472">Membrane</keyword>
<comment type="caution">
    <text evidence="3">The sequence shown here is derived from an EMBL/GenBank/DDBJ whole genome shotgun (WGS) entry which is preliminary data.</text>
</comment>
<dbReference type="Proteomes" id="UP001392437">
    <property type="component" value="Unassembled WGS sequence"/>
</dbReference>